<dbReference type="EMBL" id="JACJKS010000007">
    <property type="protein sequence ID" value="MBM6948294.1"/>
    <property type="molecule type" value="Genomic_DNA"/>
</dbReference>
<reference evidence="6" key="1">
    <citation type="submission" date="2020-08" db="EMBL/GenBank/DDBJ databases">
        <authorList>
            <person name="Cejkova D."/>
            <person name="Kubasova T."/>
            <person name="Jahodarova E."/>
            <person name="Rychlik I."/>
        </authorList>
    </citation>
    <scope>NUCLEOTIDE SEQUENCE</scope>
    <source>
        <strain evidence="6">An582</strain>
    </source>
</reference>
<feature type="chain" id="PRO_5037140515" evidence="4">
    <location>
        <begin position="20"/>
        <end position="519"/>
    </location>
</feature>
<evidence type="ECO:0000313" key="7">
    <source>
        <dbReference type="Proteomes" id="UP000705508"/>
    </source>
</evidence>
<dbReference type="Proteomes" id="UP000705508">
    <property type="component" value="Unassembled WGS sequence"/>
</dbReference>
<dbReference type="SUPFAM" id="SSF53850">
    <property type="entry name" value="Periplasmic binding protein-like II"/>
    <property type="match status" value="1"/>
</dbReference>
<dbReference type="GO" id="GO:0043190">
    <property type="term" value="C:ATP-binding cassette (ABC) transporter complex"/>
    <property type="evidence" value="ECO:0007669"/>
    <property type="project" value="InterPro"/>
</dbReference>
<organism evidence="6 7">
    <name type="scientific">Mordavella massiliensis</name>
    <dbReference type="NCBI Taxonomy" id="1871024"/>
    <lineage>
        <taxon>Bacteria</taxon>
        <taxon>Bacillati</taxon>
        <taxon>Bacillota</taxon>
        <taxon>Clostridia</taxon>
        <taxon>Eubacteriales</taxon>
        <taxon>Clostridiaceae</taxon>
        <taxon>Mordavella</taxon>
    </lineage>
</organism>
<dbReference type="GO" id="GO:0042597">
    <property type="term" value="C:periplasmic space"/>
    <property type="evidence" value="ECO:0007669"/>
    <property type="project" value="UniProtKB-ARBA"/>
</dbReference>
<dbReference type="Pfam" id="PF00496">
    <property type="entry name" value="SBP_bac_5"/>
    <property type="match status" value="1"/>
</dbReference>
<dbReference type="Gene3D" id="3.10.105.10">
    <property type="entry name" value="Dipeptide-binding Protein, Domain 3"/>
    <property type="match status" value="1"/>
</dbReference>
<dbReference type="PANTHER" id="PTHR30290:SF9">
    <property type="entry name" value="OLIGOPEPTIDE-BINDING PROTEIN APPA"/>
    <property type="match status" value="1"/>
</dbReference>
<feature type="signal peptide" evidence="4">
    <location>
        <begin position="1"/>
        <end position="19"/>
    </location>
</feature>
<evidence type="ECO:0000256" key="4">
    <source>
        <dbReference type="SAM" id="SignalP"/>
    </source>
</evidence>
<dbReference type="InterPro" id="IPR030678">
    <property type="entry name" value="Peptide/Ni-bd"/>
</dbReference>
<evidence type="ECO:0000313" key="6">
    <source>
        <dbReference type="EMBL" id="MBM6948294.1"/>
    </source>
</evidence>
<dbReference type="GO" id="GO:0015833">
    <property type="term" value="P:peptide transport"/>
    <property type="evidence" value="ECO:0007669"/>
    <property type="project" value="TreeGrafter"/>
</dbReference>
<dbReference type="PROSITE" id="PS51257">
    <property type="entry name" value="PROKAR_LIPOPROTEIN"/>
    <property type="match status" value="1"/>
</dbReference>
<dbReference type="RefSeq" id="WP_204906317.1">
    <property type="nucleotide sequence ID" value="NZ_JACJKS010000007.1"/>
</dbReference>
<feature type="domain" description="Solute-binding protein family 5" evidence="5">
    <location>
        <begin position="79"/>
        <end position="440"/>
    </location>
</feature>
<dbReference type="InterPro" id="IPR000914">
    <property type="entry name" value="SBP_5_dom"/>
</dbReference>
<evidence type="ECO:0000256" key="1">
    <source>
        <dbReference type="ARBA" id="ARBA00005695"/>
    </source>
</evidence>
<dbReference type="Gene3D" id="3.90.76.10">
    <property type="entry name" value="Dipeptide-binding Protein, Domain 1"/>
    <property type="match status" value="1"/>
</dbReference>
<dbReference type="Gene3D" id="3.40.190.10">
    <property type="entry name" value="Periplasmic binding protein-like II"/>
    <property type="match status" value="1"/>
</dbReference>
<name>A0A939BGV4_9CLOT</name>
<dbReference type="PIRSF" id="PIRSF002741">
    <property type="entry name" value="MppA"/>
    <property type="match status" value="1"/>
</dbReference>
<dbReference type="AlphaFoldDB" id="A0A939BGV4"/>
<keyword evidence="3 4" id="KW-0732">Signal</keyword>
<evidence type="ECO:0000259" key="5">
    <source>
        <dbReference type="Pfam" id="PF00496"/>
    </source>
</evidence>
<sequence length="519" mass="56723">MKRKLVAALLVCAMCTSLAACGGGGDSGGDSGYRDEINIAVDVDAETYNPILTNNTTGNRVGQLIFNGLVRLDEEQVAVPALAEDWDISEDGLTYTFYLREGVTFHDGSEFTSADVKYTFDEILNEENNAPYRNRYVAITDISCPDDLTVVFTLDSANSALMAYMDLGIIPEGAMDDAASFGTAPVGTGPYAVDSYTLNSETVLKANEDYWEGDPATETINVYVINDNSTRLASLESGDVDFVCSPLTASDLELVENNDELVMNDVPGLGFTYMGFNVTDPVIGDLAVRQAIAYMTDKQNISDVIYSGMDTPGKTPVLSSSWAYDESLTDYEYDTAKAEAVLDEAGWVDSDGDGIRDKDGTPLAFTVSTHSDDTSRFQVAEYIQNQLNGIGMDVDVEVTEWASFSEALTQRSLQVWIAGWLNQLDPDRMYDMFYSDGASNYGNFSDPEIDAALNAGRATADEAERAAQYQFIAQSVTDNVWYNVLVEQAYISIHDKDLEGYTVYPSGSIYTLWQAKIAD</sequence>
<dbReference type="GO" id="GO:1904680">
    <property type="term" value="F:peptide transmembrane transporter activity"/>
    <property type="evidence" value="ECO:0007669"/>
    <property type="project" value="TreeGrafter"/>
</dbReference>
<proteinExistence type="inferred from homology"/>
<accession>A0A939BGV4</accession>
<comment type="caution">
    <text evidence="6">The sequence shown here is derived from an EMBL/GenBank/DDBJ whole genome shotgun (WGS) entry which is preliminary data.</text>
</comment>
<comment type="similarity">
    <text evidence="1">Belongs to the bacterial solute-binding protein 5 family.</text>
</comment>
<dbReference type="InterPro" id="IPR039424">
    <property type="entry name" value="SBP_5"/>
</dbReference>
<reference evidence="6" key="2">
    <citation type="journal article" date="2021" name="Sci. Rep.">
        <title>The distribution of antibiotic resistance genes in chicken gut microbiota commensals.</title>
        <authorList>
            <person name="Juricova H."/>
            <person name="Matiasovicova J."/>
            <person name="Kubasova T."/>
            <person name="Cejkova D."/>
            <person name="Rychlik I."/>
        </authorList>
    </citation>
    <scope>NUCLEOTIDE SEQUENCE</scope>
    <source>
        <strain evidence="6">An582</strain>
    </source>
</reference>
<protein>
    <submittedName>
        <fullName evidence="6">ABC transporter substrate-binding protein</fullName>
    </submittedName>
</protein>
<evidence type="ECO:0000256" key="3">
    <source>
        <dbReference type="ARBA" id="ARBA00022729"/>
    </source>
</evidence>
<gene>
    <name evidence="6" type="ORF">H6A20_06435</name>
</gene>
<evidence type="ECO:0000256" key="2">
    <source>
        <dbReference type="ARBA" id="ARBA00022448"/>
    </source>
</evidence>
<keyword evidence="2" id="KW-0813">Transport</keyword>
<dbReference type="PANTHER" id="PTHR30290">
    <property type="entry name" value="PERIPLASMIC BINDING COMPONENT OF ABC TRANSPORTER"/>
    <property type="match status" value="1"/>
</dbReference>